<dbReference type="GO" id="GO:0000166">
    <property type="term" value="F:nucleotide binding"/>
    <property type="evidence" value="ECO:0007669"/>
    <property type="project" value="UniProtKB-KW"/>
</dbReference>
<keyword evidence="4" id="KW-1185">Reference proteome</keyword>
<evidence type="ECO:0000313" key="4">
    <source>
        <dbReference type="Proteomes" id="UP000015531"/>
    </source>
</evidence>
<proteinExistence type="predicted"/>
<protein>
    <recommendedName>
        <fullName evidence="5">Tryptophan halogenase</fullName>
    </recommendedName>
</protein>
<evidence type="ECO:0008006" key="5">
    <source>
        <dbReference type="Google" id="ProtNLM"/>
    </source>
</evidence>
<comment type="caution">
    <text evidence="3">The sequence shown here is derived from an EMBL/GenBank/DDBJ whole genome shotgun (WGS) entry which is preliminary data.</text>
</comment>
<dbReference type="InterPro" id="IPR006905">
    <property type="entry name" value="Flavin_halogenase"/>
</dbReference>
<sequence length="496" mass="54882">MGHNQVRDIVIVGGGTAAWMAAAVLATGLPQGRGTITLVESSAIGTVGVGEATIPPILQLNRLLQLDEGELIRRTQATYKLGIEFRDWRELGASYFHPFGAYGADLGGVHFHHYWLKTQQGALSDYSLPAAAAYAGRFAAPVEDPRNVLSRLSYALHFDATLYAAYLRDVATGRGVTALDGRIVDVALDGESGWVRSILLEDGREIAGDLFIDCSGFRGLLIEEALNTGYENWSHWLPMDRALAVPSQCSGPPVPFTRSTAQDAGWIWRIPLQHRTGNGHVYCSSFVDDQQAADRLLDQLDAPAIADPRPLRFQTGRRPKAWNRNVVALGLACGFVEPLESTSIHLIQQGVTTLLSLFPRDGINKAEVAEYNRLMQRDFERVRDFVILHYKQTLRRDTDFWREMAAMPVPDSLSHRMELFAANGRVMIEPGELFTETSWVAVMLGQGLTPNGYDLQADLLPEAEVREKLDRMRTTIARGVQALPTHKSYIDRLCAG</sequence>
<feature type="binding site" evidence="2">
    <location>
        <begin position="14"/>
        <end position="17"/>
    </location>
    <ligand>
        <name>FAD</name>
        <dbReference type="ChEBI" id="CHEBI:57692"/>
    </ligand>
</feature>
<dbReference type="InterPro" id="IPR033856">
    <property type="entry name" value="Trp_halogen"/>
</dbReference>
<reference evidence="3 4" key="1">
    <citation type="journal article" date="2013" name="Genome Announc.">
        <title>Draft Genome Sequence of Sphingobium lactosutens Strain DS20T, Isolated from a Hexachlorocyclohexane Dumpsite.</title>
        <authorList>
            <person name="Kumar R."/>
            <person name="Dwivedi V."/>
            <person name="Negi V."/>
            <person name="Khurana J.P."/>
            <person name="Lal R."/>
        </authorList>
    </citation>
    <scope>NUCLEOTIDE SEQUENCE [LARGE SCALE GENOMIC DNA]</scope>
    <source>
        <strain evidence="3 4">DS20</strain>
    </source>
</reference>
<keyword evidence="2" id="KW-0274">FAD</keyword>
<dbReference type="Gene3D" id="3.50.50.60">
    <property type="entry name" value="FAD/NAD(P)-binding domain"/>
    <property type="match status" value="1"/>
</dbReference>
<feature type="binding site" evidence="2">
    <location>
        <position position="340"/>
    </location>
    <ligand>
        <name>L-tryptophan</name>
        <dbReference type="ChEBI" id="CHEBI:57912"/>
    </ligand>
</feature>
<feature type="active site" evidence="1">
    <location>
        <position position="80"/>
    </location>
</feature>
<dbReference type="eggNOG" id="COG0644">
    <property type="taxonomic scope" value="Bacteria"/>
</dbReference>
<accession>T0HL17</accession>
<dbReference type="InterPro" id="IPR036188">
    <property type="entry name" value="FAD/NAD-bd_sf"/>
</dbReference>
<feature type="binding site" evidence="2">
    <location>
        <position position="331"/>
    </location>
    <ligand>
        <name>FAD</name>
        <dbReference type="ChEBI" id="CHEBI:57692"/>
    </ligand>
</feature>
<organism evidence="3 4">
    <name type="scientific">Sphingobium lactosutens DS20</name>
    <dbReference type="NCBI Taxonomy" id="1331060"/>
    <lineage>
        <taxon>Bacteria</taxon>
        <taxon>Pseudomonadati</taxon>
        <taxon>Pseudomonadota</taxon>
        <taxon>Alphaproteobacteria</taxon>
        <taxon>Sphingomonadales</taxon>
        <taxon>Sphingomonadaceae</taxon>
        <taxon>Sphingobium</taxon>
    </lineage>
</organism>
<evidence type="ECO:0000256" key="2">
    <source>
        <dbReference type="PIRSR" id="PIRSR011396-2"/>
    </source>
</evidence>
<dbReference type="PANTHER" id="PTHR43747:SF4">
    <property type="entry name" value="FLAVIN-DEPENDENT TRYPTOPHAN HALOGENASE"/>
    <property type="match status" value="1"/>
</dbReference>
<dbReference type="Pfam" id="PF04820">
    <property type="entry name" value="Trp_halogenase"/>
    <property type="match status" value="1"/>
</dbReference>
<dbReference type="SUPFAM" id="SSF51905">
    <property type="entry name" value="FAD/NAD(P)-binding domain"/>
    <property type="match status" value="1"/>
</dbReference>
<dbReference type="RefSeq" id="WP_021227326.1">
    <property type="nucleotide sequence ID" value="NZ_ATDP01000101.1"/>
</dbReference>
<dbReference type="EMBL" id="ATDP01000101">
    <property type="protein sequence ID" value="EQB12828.1"/>
    <property type="molecule type" value="Genomic_DNA"/>
</dbReference>
<dbReference type="InterPro" id="IPR050816">
    <property type="entry name" value="Flavin-dep_Halogenase_NPB"/>
</dbReference>
<dbReference type="AlphaFoldDB" id="T0HL17"/>
<dbReference type="PANTHER" id="PTHR43747">
    <property type="entry name" value="FAD-BINDING PROTEIN"/>
    <property type="match status" value="1"/>
</dbReference>
<dbReference type="GO" id="GO:0004497">
    <property type="term" value="F:monooxygenase activity"/>
    <property type="evidence" value="ECO:0007669"/>
    <property type="project" value="InterPro"/>
</dbReference>
<evidence type="ECO:0000313" key="3">
    <source>
        <dbReference type="EMBL" id="EQB12828.1"/>
    </source>
</evidence>
<dbReference type="PATRIC" id="fig|1331060.3.peg.3633"/>
<dbReference type="PIRSF" id="PIRSF011396">
    <property type="entry name" value="Trp_halogenase"/>
    <property type="match status" value="1"/>
</dbReference>
<name>T0HL17_9SPHN</name>
<keyword evidence="2" id="KW-0547">Nucleotide-binding</keyword>
<dbReference type="OrthoDB" id="7178350at2"/>
<feature type="binding site" evidence="2">
    <location>
        <position position="344"/>
    </location>
    <ligand>
        <name>FAD</name>
        <dbReference type="ChEBI" id="CHEBI:57692"/>
    </ligand>
</feature>
<gene>
    <name evidence="3" type="ORF">RLDS_18815</name>
</gene>
<evidence type="ECO:0000256" key="1">
    <source>
        <dbReference type="PIRSR" id="PIRSR011396-1"/>
    </source>
</evidence>
<feature type="binding site" evidence="2">
    <location>
        <position position="80"/>
    </location>
    <ligand>
        <name>7-chloro-L-tryptophan</name>
        <dbReference type="ChEBI" id="CHEBI:58713"/>
    </ligand>
</feature>
<dbReference type="Proteomes" id="UP000015531">
    <property type="component" value="Unassembled WGS sequence"/>
</dbReference>
<keyword evidence="2" id="KW-0285">Flavoprotein</keyword>